<reference evidence="1" key="1">
    <citation type="submission" date="2023-05" db="EMBL/GenBank/DDBJ databases">
        <title>Complete genome sequence data from fresh produce 2nd batch.</title>
        <authorList>
            <person name="Stein M."/>
            <person name="Cho G.-S."/>
            <person name="Brinks E."/>
            <person name="Franz C.M.A.P."/>
        </authorList>
    </citation>
    <scope>NUCLEOTIDE SEQUENCE [LARGE SCALE GENOMIC DNA]</scope>
    <source>
        <strain evidence="1">E1</strain>
    </source>
</reference>
<organism evidence="1 2">
    <name type="scientific">Enterobacter dykesii</name>
    <dbReference type="NCBI Taxonomy" id="2797506"/>
    <lineage>
        <taxon>Bacteria</taxon>
        <taxon>Pseudomonadati</taxon>
        <taxon>Pseudomonadota</taxon>
        <taxon>Gammaproteobacteria</taxon>
        <taxon>Enterobacterales</taxon>
        <taxon>Enterobacteriaceae</taxon>
        <taxon>Enterobacter</taxon>
    </lineage>
</organism>
<sequence>MGDGIAAGISRRDYCYRYNLVQEKRDGNPLEGSEEKVTHNRLTEIIAQPRVRNNQVT</sequence>
<gene>
    <name evidence="1" type="ORF">F0320_12515</name>
</gene>
<dbReference type="KEGG" id="edy:F0320_12515"/>
<dbReference type="RefSeq" id="WP_161785597.1">
    <property type="nucleotide sequence ID" value="NZ_CP126604.1"/>
</dbReference>
<protein>
    <submittedName>
        <fullName evidence="1">Uncharacterized protein</fullName>
    </submittedName>
</protein>
<proteinExistence type="predicted"/>
<dbReference type="Proteomes" id="UP000323234">
    <property type="component" value="Chromosome"/>
</dbReference>
<name>A0AAU7IWH7_9ENTR</name>
<evidence type="ECO:0000313" key="1">
    <source>
        <dbReference type="EMBL" id="XBN38164.1"/>
    </source>
</evidence>
<evidence type="ECO:0000313" key="2">
    <source>
        <dbReference type="Proteomes" id="UP000323234"/>
    </source>
</evidence>
<accession>A0AAU7IWH7</accession>
<dbReference type="EMBL" id="CP126604">
    <property type="protein sequence ID" value="XBN38164.1"/>
    <property type="molecule type" value="Genomic_DNA"/>
</dbReference>
<dbReference type="AlphaFoldDB" id="A0AAU7IWH7"/>
<keyword evidence="2" id="KW-1185">Reference proteome</keyword>